<dbReference type="AlphaFoldDB" id="A0A6H1U122"/>
<gene>
    <name evidence="1" type="ORF">HCG48_19825</name>
</gene>
<dbReference type="EMBL" id="CP051167">
    <property type="protein sequence ID" value="QIZ72562.1"/>
    <property type="molecule type" value="Genomic_DNA"/>
</dbReference>
<name>A0A6H1U122_9CYAN</name>
<keyword evidence="2" id="KW-1185">Reference proteome</keyword>
<evidence type="ECO:0000313" key="2">
    <source>
        <dbReference type="Proteomes" id="UP000500857"/>
    </source>
</evidence>
<accession>A0A6H1U122</accession>
<dbReference type="KEGG" id="oxy:HCG48_19825"/>
<reference evidence="1 2" key="1">
    <citation type="submission" date="2020-04" db="EMBL/GenBank/DDBJ databases">
        <authorList>
            <person name="Basu S."/>
            <person name="Maruthanayagam V."/>
            <person name="Chakraborty S."/>
            <person name="Pramanik A."/>
            <person name="Mukherjee J."/>
            <person name="Brink B."/>
        </authorList>
    </citation>
    <scope>NUCLEOTIDE SEQUENCE [LARGE SCALE GENOMIC DNA]</scope>
    <source>
        <strain evidence="1 2">AP17</strain>
    </source>
</reference>
<organism evidence="1 2">
    <name type="scientific">Oxynema aestuarii AP17</name>
    <dbReference type="NCBI Taxonomy" id="2064643"/>
    <lineage>
        <taxon>Bacteria</taxon>
        <taxon>Bacillati</taxon>
        <taxon>Cyanobacteriota</taxon>
        <taxon>Cyanophyceae</taxon>
        <taxon>Oscillatoriophycideae</taxon>
        <taxon>Oscillatoriales</taxon>
        <taxon>Oscillatoriaceae</taxon>
        <taxon>Oxynema</taxon>
        <taxon>Oxynema aestuarii</taxon>
    </lineage>
</organism>
<evidence type="ECO:0000313" key="1">
    <source>
        <dbReference type="EMBL" id="QIZ72562.1"/>
    </source>
</evidence>
<proteinExistence type="predicted"/>
<sequence length="53" mass="5699">MMSRSAIARLSLADLPDGWRWHLVSPSVLAIASVAAIRFADVKCALEPPAVTH</sequence>
<dbReference type="RefSeq" id="WP_168570710.1">
    <property type="nucleotide sequence ID" value="NZ_CP051167.1"/>
</dbReference>
<protein>
    <submittedName>
        <fullName evidence="1">Uncharacterized protein</fullName>
    </submittedName>
</protein>
<dbReference type="Proteomes" id="UP000500857">
    <property type="component" value="Chromosome"/>
</dbReference>